<dbReference type="EMBL" id="JAHCVJ010000001">
    <property type="protein sequence ID" value="MBT0663261.1"/>
    <property type="molecule type" value="Genomic_DNA"/>
</dbReference>
<dbReference type="GO" id="GO:0003677">
    <property type="term" value="F:DNA binding"/>
    <property type="evidence" value="ECO:0007669"/>
    <property type="project" value="InterPro"/>
</dbReference>
<gene>
    <name evidence="4" type="ORF">KI809_03015</name>
</gene>
<proteinExistence type="predicted"/>
<dbReference type="Gene3D" id="3.30.420.10">
    <property type="entry name" value="Ribonuclease H-like superfamily/Ribonuclease H"/>
    <property type="match status" value="1"/>
</dbReference>
<dbReference type="SMART" id="SM00479">
    <property type="entry name" value="EXOIII"/>
    <property type="match status" value="1"/>
</dbReference>
<dbReference type="PANTHER" id="PTHR30231:SF37">
    <property type="entry name" value="EXODEOXYRIBONUCLEASE 10"/>
    <property type="match status" value="1"/>
</dbReference>
<dbReference type="GO" id="GO:0005829">
    <property type="term" value="C:cytosol"/>
    <property type="evidence" value="ECO:0007669"/>
    <property type="project" value="TreeGrafter"/>
</dbReference>
<dbReference type="GO" id="GO:0045004">
    <property type="term" value="P:DNA replication proofreading"/>
    <property type="evidence" value="ECO:0007669"/>
    <property type="project" value="TreeGrafter"/>
</dbReference>
<protein>
    <submittedName>
        <fullName evidence="4">3'-5' exonuclease</fullName>
    </submittedName>
</protein>
<dbReference type="Pfam" id="PF00929">
    <property type="entry name" value="RNase_T"/>
    <property type="match status" value="1"/>
</dbReference>
<dbReference type="AlphaFoldDB" id="A0AAW4L4V2"/>
<dbReference type="InterPro" id="IPR013520">
    <property type="entry name" value="Ribonucl_H"/>
</dbReference>
<comment type="subunit">
    <text evidence="2">DNA polymerase III contains a core (composed of alpha, epsilon and theta chains) that associates with a tau subunit. This core dimerizes to form the POLIII' complex. PolIII' associates with the gamma complex (composed of gamma, delta, delta', psi and chi chains) and with the beta chain to form the complete DNA polymerase III complex.</text>
</comment>
<keyword evidence="5" id="KW-1185">Reference proteome</keyword>
<dbReference type="CDD" id="cd06127">
    <property type="entry name" value="DEDDh"/>
    <property type="match status" value="1"/>
</dbReference>
<evidence type="ECO:0000256" key="1">
    <source>
        <dbReference type="ARBA" id="ARBA00025483"/>
    </source>
</evidence>
<dbReference type="PANTHER" id="PTHR30231">
    <property type="entry name" value="DNA POLYMERASE III SUBUNIT EPSILON"/>
    <property type="match status" value="1"/>
</dbReference>
<name>A0AAW4L4V2_9BACT</name>
<dbReference type="FunFam" id="3.30.420.10:FF:000045">
    <property type="entry name" value="3'-5' exonuclease DinG"/>
    <property type="match status" value="1"/>
</dbReference>
<dbReference type="SUPFAM" id="SSF53098">
    <property type="entry name" value="Ribonuclease H-like"/>
    <property type="match status" value="1"/>
</dbReference>
<evidence type="ECO:0000313" key="4">
    <source>
        <dbReference type="EMBL" id="MBT0663261.1"/>
    </source>
</evidence>
<dbReference type="InterPro" id="IPR036397">
    <property type="entry name" value="RNaseH_sf"/>
</dbReference>
<keyword evidence="4" id="KW-0378">Hydrolase</keyword>
<evidence type="ECO:0000256" key="2">
    <source>
        <dbReference type="ARBA" id="ARBA00026073"/>
    </source>
</evidence>
<dbReference type="Proteomes" id="UP000811899">
    <property type="component" value="Unassembled WGS sequence"/>
</dbReference>
<organism evidence="4 5">
    <name type="scientific">Geoanaerobacter pelophilus</name>
    <dbReference type="NCBI Taxonomy" id="60036"/>
    <lineage>
        <taxon>Bacteria</taxon>
        <taxon>Pseudomonadati</taxon>
        <taxon>Thermodesulfobacteriota</taxon>
        <taxon>Desulfuromonadia</taxon>
        <taxon>Geobacterales</taxon>
        <taxon>Geobacteraceae</taxon>
        <taxon>Geoanaerobacter</taxon>
    </lineage>
</organism>
<comment type="caution">
    <text evidence="4">The sequence shown here is derived from an EMBL/GenBank/DDBJ whole genome shotgun (WGS) entry which is preliminary data.</text>
</comment>
<accession>A0AAW4L4V2</accession>
<keyword evidence="4" id="KW-0269">Exonuclease</keyword>
<dbReference type="GO" id="GO:0003887">
    <property type="term" value="F:DNA-directed DNA polymerase activity"/>
    <property type="evidence" value="ECO:0007669"/>
    <property type="project" value="InterPro"/>
</dbReference>
<dbReference type="InterPro" id="IPR006054">
    <property type="entry name" value="DnaQ"/>
</dbReference>
<evidence type="ECO:0000313" key="5">
    <source>
        <dbReference type="Proteomes" id="UP000811899"/>
    </source>
</evidence>
<dbReference type="Gene3D" id="1.20.5.140">
    <property type="match status" value="1"/>
</dbReference>
<reference evidence="4 5" key="1">
    <citation type="submission" date="2021-05" db="EMBL/GenBank/DDBJ databases">
        <title>The draft genome of Geobacter pelophilus DSM 12255.</title>
        <authorList>
            <person name="Xu Z."/>
            <person name="Masuda Y."/>
            <person name="Itoh H."/>
            <person name="Senoo K."/>
        </authorList>
    </citation>
    <scope>NUCLEOTIDE SEQUENCE [LARGE SCALE GENOMIC DNA]</scope>
    <source>
        <strain evidence="4 5">DSM 12255</strain>
    </source>
</reference>
<sequence>MKRHVIVDVETTGMSSKNGGRVIEIGAVAVENLEIVGELSSLINTETPIHWGAQRVHGISSAMLRGKPTPQDTWPRFLDFVGDAPLIAHNSSFDSAFIRYELSLLALQLPNPWHCTVRLARKHLPQLPNHKLETVARHLLGEIPADCRLHRALDDARITARVWLEMVG</sequence>
<comment type="function">
    <text evidence="1">DNA polymerase III is a complex, multichain enzyme responsible for most of the replicative synthesis in bacteria. The epsilon subunit contain the editing function and is a proofreading 3'-5' exonuclease.</text>
</comment>
<feature type="domain" description="Exonuclease" evidence="3">
    <location>
        <begin position="3"/>
        <end position="168"/>
    </location>
</feature>
<keyword evidence="4" id="KW-0540">Nuclease</keyword>
<dbReference type="NCBIfam" id="TIGR00573">
    <property type="entry name" value="dnaq"/>
    <property type="match status" value="1"/>
</dbReference>
<evidence type="ECO:0000259" key="3">
    <source>
        <dbReference type="SMART" id="SM00479"/>
    </source>
</evidence>
<dbReference type="GO" id="GO:0008408">
    <property type="term" value="F:3'-5' exonuclease activity"/>
    <property type="evidence" value="ECO:0007669"/>
    <property type="project" value="TreeGrafter"/>
</dbReference>
<dbReference type="InterPro" id="IPR012337">
    <property type="entry name" value="RNaseH-like_sf"/>
</dbReference>